<dbReference type="InterPro" id="IPR051125">
    <property type="entry name" value="ABC-4/HrtB_transporter"/>
</dbReference>
<sequence length="376" mass="40956">MAIYSADETDRFLYAPIFAIAFASFLLANQISIFIGIMTRPSSQIRDVVDADIWVMDPQTLYGDEVYALRDYDLYRVRSVPGVQWAVPLYKGTGRAKGPDGRFRSVILMGVDDATLVGAPRKMLVGSIFDLDQPDAAIIDKAGFLYFFPGEPLQAGKTLQMNERRVLIVGISDASAPFQSFPVLHTRYSQALGFVGRERNLLSFVLAQPSAGVPVPTVCKAIEATTGLRARSTAEFSFDAFLFYLRNTGIPVNFAITVMIALIVGTVIPGQTFYIFTVENLKQFGALKAIGVTNRRIVGMILLQALVVGGSGYALGMGISAAFFARTLNYMPTRGIIFPWQVMAGIGVVVLLVVGLASLISIRRVLVLEPAVVFRG</sequence>
<dbReference type="Pfam" id="PF02687">
    <property type="entry name" value="FtsX"/>
    <property type="match status" value="1"/>
</dbReference>
<feature type="transmembrane region" description="Helical" evidence="7">
    <location>
        <begin position="337"/>
        <end position="360"/>
    </location>
</feature>
<comment type="caution">
    <text evidence="10">The sequence shown here is derived from an EMBL/GenBank/DDBJ whole genome shotgun (WGS) entry which is preliminary data.</text>
</comment>
<evidence type="ECO:0000256" key="2">
    <source>
        <dbReference type="ARBA" id="ARBA00022448"/>
    </source>
</evidence>
<accession>A0A7V8NXV4</accession>
<dbReference type="AlphaFoldDB" id="A0A7V8NXV4"/>
<keyword evidence="6 7" id="KW-0472">Membrane</keyword>
<dbReference type="Proteomes" id="UP000567293">
    <property type="component" value="Unassembled WGS sequence"/>
</dbReference>
<evidence type="ECO:0000256" key="4">
    <source>
        <dbReference type="ARBA" id="ARBA00022692"/>
    </source>
</evidence>
<evidence type="ECO:0000256" key="6">
    <source>
        <dbReference type="ARBA" id="ARBA00023136"/>
    </source>
</evidence>
<dbReference type="EMBL" id="JACDQQ010002955">
    <property type="protein sequence ID" value="MBA0089361.1"/>
    <property type="molecule type" value="Genomic_DNA"/>
</dbReference>
<feature type="domain" description="MacB-like periplasmic core" evidence="9">
    <location>
        <begin position="18"/>
        <end position="223"/>
    </location>
</feature>
<reference evidence="10" key="1">
    <citation type="submission" date="2020-06" db="EMBL/GenBank/DDBJ databases">
        <title>Legume-microbial interactions unlock mineral nutrients during tropical forest succession.</title>
        <authorList>
            <person name="Epihov D.Z."/>
        </authorList>
    </citation>
    <scope>NUCLEOTIDE SEQUENCE [LARGE SCALE GENOMIC DNA]</scope>
    <source>
        <strain evidence="10">Pan2503</strain>
    </source>
</reference>
<keyword evidence="11" id="KW-1185">Reference proteome</keyword>
<keyword evidence="4 7" id="KW-0812">Transmembrane</keyword>
<dbReference type="PANTHER" id="PTHR43738">
    <property type="entry name" value="ABC TRANSPORTER, MEMBRANE PROTEIN"/>
    <property type="match status" value="1"/>
</dbReference>
<feature type="domain" description="ABC3 transporter permease C-terminal" evidence="8">
    <location>
        <begin position="258"/>
        <end position="368"/>
    </location>
</feature>
<evidence type="ECO:0000259" key="9">
    <source>
        <dbReference type="Pfam" id="PF12704"/>
    </source>
</evidence>
<evidence type="ECO:0000313" key="10">
    <source>
        <dbReference type="EMBL" id="MBA0089361.1"/>
    </source>
</evidence>
<proteinExistence type="predicted"/>
<evidence type="ECO:0000256" key="7">
    <source>
        <dbReference type="SAM" id="Phobius"/>
    </source>
</evidence>
<feature type="transmembrane region" description="Helical" evidence="7">
    <location>
        <begin position="12"/>
        <end position="38"/>
    </location>
</feature>
<feature type="transmembrane region" description="Helical" evidence="7">
    <location>
        <begin position="297"/>
        <end position="325"/>
    </location>
</feature>
<protein>
    <submittedName>
        <fullName evidence="10">FtsX-like permease family protein</fullName>
    </submittedName>
</protein>
<name>A0A7V8NXV4_9BACT</name>
<keyword evidence="5 7" id="KW-1133">Transmembrane helix</keyword>
<dbReference type="InterPro" id="IPR003838">
    <property type="entry name" value="ABC3_permease_C"/>
</dbReference>
<evidence type="ECO:0000259" key="8">
    <source>
        <dbReference type="Pfam" id="PF02687"/>
    </source>
</evidence>
<feature type="transmembrane region" description="Helical" evidence="7">
    <location>
        <begin position="254"/>
        <end position="276"/>
    </location>
</feature>
<evidence type="ECO:0000313" key="11">
    <source>
        <dbReference type="Proteomes" id="UP000567293"/>
    </source>
</evidence>
<evidence type="ECO:0000256" key="5">
    <source>
        <dbReference type="ARBA" id="ARBA00022989"/>
    </source>
</evidence>
<dbReference type="PANTHER" id="PTHR43738:SF1">
    <property type="entry name" value="HEMIN TRANSPORT SYSTEM PERMEASE PROTEIN HRTB-RELATED"/>
    <property type="match status" value="1"/>
</dbReference>
<dbReference type="InterPro" id="IPR025857">
    <property type="entry name" value="MacB_PCD"/>
</dbReference>
<gene>
    <name evidence="10" type="ORF">HRJ53_30595</name>
</gene>
<evidence type="ECO:0000256" key="3">
    <source>
        <dbReference type="ARBA" id="ARBA00022475"/>
    </source>
</evidence>
<dbReference type="Pfam" id="PF12704">
    <property type="entry name" value="MacB_PCD"/>
    <property type="match status" value="1"/>
</dbReference>
<dbReference type="GO" id="GO:0005886">
    <property type="term" value="C:plasma membrane"/>
    <property type="evidence" value="ECO:0007669"/>
    <property type="project" value="UniProtKB-SubCell"/>
</dbReference>
<evidence type="ECO:0000256" key="1">
    <source>
        <dbReference type="ARBA" id="ARBA00004651"/>
    </source>
</evidence>
<keyword evidence="2" id="KW-0813">Transport</keyword>
<organism evidence="10 11">
    <name type="scientific">Candidatus Acidiferrum panamense</name>
    <dbReference type="NCBI Taxonomy" id="2741543"/>
    <lineage>
        <taxon>Bacteria</taxon>
        <taxon>Pseudomonadati</taxon>
        <taxon>Acidobacteriota</taxon>
        <taxon>Terriglobia</taxon>
        <taxon>Candidatus Acidiferrales</taxon>
        <taxon>Candidatus Acidiferrum</taxon>
    </lineage>
</organism>
<keyword evidence="3" id="KW-1003">Cell membrane</keyword>
<comment type="subcellular location">
    <subcellularLocation>
        <location evidence="1">Cell membrane</location>
        <topology evidence="1">Multi-pass membrane protein</topology>
    </subcellularLocation>
</comment>